<gene>
    <name evidence="2" type="ORF">UO65_2836</name>
</gene>
<organism evidence="2 3">
    <name type="scientific">Actinokineospora spheciospongiae</name>
    <dbReference type="NCBI Taxonomy" id="909613"/>
    <lineage>
        <taxon>Bacteria</taxon>
        <taxon>Bacillati</taxon>
        <taxon>Actinomycetota</taxon>
        <taxon>Actinomycetes</taxon>
        <taxon>Pseudonocardiales</taxon>
        <taxon>Pseudonocardiaceae</taxon>
        <taxon>Actinokineospora</taxon>
    </lineage>
</organism>
<dbReference type="Proteomes" id="UP000019277">
    <property type="component" value="Unassembled WGS sequence"/>
</dbReference>
<proteinExistence type="predicted"/>
<sequence>MVAGLVGRSEEWLKSVERGRRNAPDVHMLMRLAGVLGVDLAVLVGEQQPPFALQGRTGHAAVSGVREAIEAPLLSLAAARPVSATDLARRVADAWALWHSSPTPRDAVGAVLPRIITDGRHAARSLDGADRRQAHAALSSAYALSGQMLAWVADSALLWLAADRCMSAAEQADEPRALASAAWVVGNVWRSTGREDDALQLADDAAGLLASALDGDDDEPRALWGAVRAHGAITAAKMGREGDALRRLDDAADMSTRLPSGYAHPATLFGAANAALTGVSVQVELHKGGAAVTTAEAADPDKVPSLDRRARVWLDVARGYRQRKENTASLHVLQRATRISRESMTCHPLARTLAGELVTSGGSLIEREARALATDLGVAV</sequence>
<name>W7INC6_9PSEU</name>
<evidence type="ECO:0000313" key="2">
    <source>
        <dbReference type="EMBL" id="EWC61903.1"/>
    </source>
</evidence>
<dbReference type="SUPFAM" id="SSF47413">
    <property type="entry name" value="lambda repressor-like DNA-binding domains"/>
    <property type="match status" value="1"/>
</dbReference>
<evidence type="ECO:0000259" key="1">
    <source>
        <dbReference type="PROSITE" id="PS50943"/>
    </source>
</evidence>
<dbReference type="PATRIC" id="fig|909613.9.peg.2836"/>
<dbReference type="Gene3D" id="1.10.260.40">
    <property type="entry name" value="lambda repressor-like DNA-binding domains"/>
    <property type="match status" value="1"/>
</dbReference>
<dbReference type="EMBL" id="AYXG01000100">
    <property type="protein sequence ID" value="EWC61903.1"/>
    <property type="molecule type" value="Genomic_DNA"/>
</dbReference>
<dbReference type="STRING" id="909613.UO65_2836"/>
<dbReference type="InterPro" id="IPR001387">
    <property type="entry name" value="Cro/C1-type_HTH"/>
</dbReference>
<dbReference type="CDD" id="cd00093">
    <property type="entry name" value="HTH_XRE"/>
    <property type="match status" value="1"/>
</dbReference>
<dbReference type="PROSITE" id="PS50943">
    <property type="entry name" value="HTH_CROC1"/>
    <property type="match status" value="1"/>
</dbReference>
<keyword evidence="3" id="KW-1185">Reference proteome</keyword>
<dbReference type="AlphaFoldDB" id="W7INC6"/>
<protein>
    <submittedName>
        <fullName evidence="2">Putative transcriptional regulator</fullName>
    </submittedName>
</protein>
<accession>W7INC6</accession>
<feature type="domain" description="HTH cro/C1-type" evidence="1">
    <location>
        <begin position="17"/>
        <end position="43"/>
    </location>
</feature>
<comment type="caution">
    <text evidence="2">The sequence shown here is derived from an EMBL/GenBank/DDBJ whole genome shotgun (WGS) entry which is preliminary data.</text>
</comment>
<evidence type="ECO:0000313" key="3">
    <source>
        <dbReference type="Proteomes" id="UP000019277"/>
    </source>
</evidence>
<reference evidence="2 3" key="1">
    <citation type="journal article" date="2014" name="Genome Announc.">
        <title>Draft Genome Sequence of the Antitrypanosomally Active Sponge-Associated Bacterium Actinokineospora sp. Strain EG49.</title>
        <authorList>
            <person name="Harjes J."/>
            <person name="Ryu T."/>
            <person name="Abdelmohsen U.R."/>
            <person name="Moitinho-Silva L."/>
            <person name="Horn H."/>
            <person name="Ravasi T."/>
            <person name="Hentschel U."/>
        </authorList>
    </citation>
    <scope>NUCLEOTIDE SEQUENCE [LARGE SCALE GENOMIC DNA]</scope>
    <source>
        <strain evidence="2 3">EG49</strain>
    </source>
</reference>
<dbReference type="InterPro" id="IPR010982">
    <property type="entry name" value="Lambda_DNA-bd_dom_sf"/>
</dbReference>
<dbReference type="eggNOG" id="COG1396">
    <property type="taxonomic scope" value="Bacteria"/>
</dbReference>
<dbReference type="GO" id="GO:0003677">
    <property type="term" value="F:DNA binding"/>
    <property type="evidence" value="ECO:0007669"/>
    <property type="project" value="InterPro"/>
</dbReference>